<sequence length="172" mass="18358">MARIPVATLDAAVSDVLRRVLDRRGGALRPLDEVLLHSPPLADGWNGLLGAIRGGLALPAFVRELVILRIAVLNRASYEWAAHEPVARRAGLSGAQLVALRAGDLGPFDERARAVLAYTDAMTLQVDVAPAIFDAVRAHFDDAGLVELTGTIAAYNMVSRFVVALGVTEVDR</sequence>
<evidence type="ECO:0000313" key="2">
    <source>
        <dbReference type="EMBL" id="GES08374.1"/>
    </source>
</evidence>
<dbReference type="AlphaFoldDB" id="A0A5M3WHC0"/>
<name>A0A5M3WHC0_9ACTN</name>
<evidence type="ECO:0000313" key="3">
    <source>
        <dbReference type="Proteomes" id="UP000331127"/>
    </source>
</evidence>
<dbReference type="Gene3D" id="1.20.1290.10">
    <property type="entry name" value="AhpD-like"/>
    <property type="match status" value="1"/>
</dbReference>
<dbReference type="SUPFAM" id="SSF69118">
    <property type="entry name" value="AhpD-like"/>
    <property type="match status" value="1"/>
</dbReference>
<dbReference type="PANTHER" id="PTHR34846">
    <property type="entry name" value="4-CARBOXYMUCONOLACTONE DECARBOXYLASE FAMILY PROTEIN (AFU_ORTHOLOGUE AFUA_6G11590)"/>
    <property type="match status" value="1"/>
</dbReference>
<gene>
    <name evidence="2" type="ORF">Amac_019700</name>
</gene>
<dbReference type="InterPro" id="IPR003779">
    <property type="entry name" value="CMD-like"/>
</dbReference>
<dbReference type="EMBL" id="BLAE01000010">
    <property type="protein sequence ID" value="GES08374.1"/>
    <property type="molecule type" value="Genomic_DNA"/>
</dbReference>
<feature type="domain" description="Carboxymuconolactone decarboxylase-like" evidence="1">
    <location>
        <begin position="39"/>
        <end position="120"/>
    </location>
</feature>
<proteinExistence type="predicted"/>
<dbReference type="OrthoDB" id="4704294at2"/>
<dbReference type="GO" id="GO:0051920">
    <property type="term" value="F:peroxiredoxin activity"/>
    <property type="evidence" value="ECO:0007669"/>
    <property type="project" value="InterPro"/>
</dbReference>
<dbReference type="Proteomes" id="UP000331127">
    <property type="component" value="Unassembled WGS sequence"/>
</dbReference>
<accession>A0A5M3WHC0</accession>
<organism evidence="2 3">
    <name type="scientific">Acrocarpospora macrocephala</name>
    <dbReference type="NCBI Taxonomy" id="150177"/>
    <lineage>
        <taxon>Bacteria</taxon>
        <taxon>Bacillati</taxon>
        <taxon>Actinomycetota</taxon>
        <taxon>Actinomycetes</taxon>
        <taxon>Streptosporangiales</taxon>
        <taxon>Streptosporangiaceae</taxon>
        <taxon>Acrocarpospora</taxon>
    </lineage>
</organism>
<comment type="caution">
    <text evidence="2">The sequence shown here is derived from an EMBL/GenBank/DDBJ whole genome shotgun (WGS) entry which is preliminary data.</text>
</comment>
<keyword evidence="3" id="KW-1185">Reference proteome</keyword>
<dbReference type="PANTHER" id="PTHR34846:SF11">
    <property type="entry name" value="4-CARBOXYMUCONOLACTONE DECARBOXYLASE FAMILY PROTEIN (AFU_ORTHOLOGUE AFUA_6G11590)"/>
    <property type="match status" value="1"/>
</dbReference>
<dbReference type="InterPro" id="IPR029032">
    <property type="entry name" value="AhpD-like"/>
</dbReference>
<dbReference type="Pfam" id="PF02627">
    <property type="entry name" value="CMD"/>
    <property type="match status" value="1"/>
</dbReference>
<dbReference type="RefSeq" id="WP_155353987.1">
    <property type="nucleotide sequence ID" value="NZ_BAAAHL010000038.1"/>
</dbReference>
<protein>
    <submittedName>
        <fullName evidence="2">Carboxymuconolactone decarboxylase</fullName>
    </submittedName>
</protein>
<evidence type="ECO:0000259" key="1">
    <source>
        <dbReference type="Pfam" id="PF02627"/>
    </source>
</evidence>
<reference evidence="2 3" key="1">
    <citation type="submission" date="2019-10" db="EMBL/GenBank/DDBJ databases">
        <title>Whole genome shotgun sequence of Acrocarpospora macrocephala NBRC 16266.</title>
        <authorList>
            <person name="Ichikawa N."/>
            <person name="Kimura A."/>
            <person name="Kitahashi Y."/>
            <person name="Komaki H."/>
            <person name="Oguchi A."/>
        </authorList>
    </citation>
    <scope>NUCLEOTIDE SEQUENCE [LARGE SCALE GENOMIC DNA]</scope>
    <source>
        <strain evidence="2 3">NBRC 16266</strain>
    </source>
</reference>